<comment type="caution">
    <text evidence="10">The sequence shown here is derived from an EMBL/GenBank/DDBJ whole genome shotgun (WGS) entry which is preliminary data.</text>
</comment>
<dbReference type="PANTHER" id="PTHR30489:SF0">
    <property type="entry name" value="LIPOPROTEIN-RELEASING SYSTEM TRANSMEMBRANE PROTEIN LOLE"/>
    <property type="match status" value="1"/>
</dbReference>
<dbReference type="Pfam" id="PF12704">
    <property type="entry name" value="MacB_PCD"/>
    <property type="match status" value="1"/>
</dbReference>
<evidence type="ECO:0000256" key="6">
    <source>
        <dbReference type="ARBA" id="ARBA00023136"/>
    </source>
</evidence>
<feature type="transmembrane region" description="Helical" evidence="7">
    <location>
        <begin position="337"/>
        <end position="360"/>
    </location>
</feature>
<keyword evidence="11" id="KW-1185">Reference proteome</keyword>
<comment type="subcellular location">
    <subcellularLocation>
        <location evidence="1">Cell membrane</location>
        <topology evidence="1">Multi-pass membrane protein</topology>
    </subcellularLocation>
</comment>
<proteinExistence type="inferred from homology"/>
<organism evidence="10 11">
    <name type="scientific">Adhaeribacter soli</name>
    <dbReference type="NCBI Taxonomy" id="2607655"/>
    <lineage>
        <taxon>Bacteria</taxon>
        <taxon>Pseudomonadati</taxon>
        <taxon>Bacteroidota</taxon>
        <taxon>Cytophagia</taxon>
        <taxon>Cytophagales</taxon>
        <taxon>Hymenobacteraceae</taxon>
        <taxon>Adhaeribacter</taxon>
    </lineage>
</organism>
<dbReference type="InterPro" id="IPR025857">
    <property type="entry name" value="MacB_PCD"/>
</dbReference>
<feature type="transmembrane region" description="Helical" evidence="7">
    <location>
        <begin position="283"/>
        <end position="304"/>
    </location>
</feature>
<evidence type="ECO:0000256" key="5">
    <source>
        <dbReference type="ARBA" id="ARBA00022989"/>
    </source>
</evidence>
<dbReference type="InterPro" id="IPR051447">
    <property type="entry name" value="Lipoprotein-release_system"/>
</dbReference>
<evidence type="ECO:0000259" key="8">
    <source>
        <dbReference type="Pfam" id="PF02687"/>
    </source>
</evidence>
<dbReference type="GO" id="GO:0098797">
    <property type="term" value="C:plasma membrane protein complex"/>
    <property type="evidence" value="ECO:0007669"/>
    <property type="project" value="TreeGrafter"/>
</dbReference>
<evidence type="ECO:0000259" key="9">
    <source>
        <dbReference type="Pfam" id="PF12704"/>
    </source>
</evidence>
<dbReference type="GO" id="GO:0044874">
    <property type="term" value="P:lipoprotein localization to outer membrane"/>
    <property type="evidence" value="ECO:0007669"/>
    <property type="project" value="TreeGrafter"/>
</dbReference>
<reference evidence="10 11" key="1">
    <citation type="submission" date="2019-09" db="EMBL/GenBank/DDBJ databases">
        <title>Genome sequence of Adhaeribacter sp. M2.</title>
        <authorList>
            <person name="Srinivasan S."/>
        </authorList>
    </citation>
    <scope>NUCLEOTIDE SEQUENCE [LARGE SCALE GENOMIC DNA]</scope>
    <source>
        <strain evidence="10 11">M2</strain>
    </source>
</reference>
<feature type="domain" description="MacB-like periplasmic core" evidence="9">
    <location>
        <begin position="19"/>
        <end position="248"/>
    </location>
</feature>
<evidence type="ECO:0000313" key="11">
    <source>
        <dbReference type="Proteomes" id="UP000326570"/>
    </source>
</evidence>
<name>A0A5N1IV32_9BACT</name>
<keyword evidence="5 7" id="KW-1133">Transmembrane helix</keyword>
<gene>
    <name evidence="10" type="ORF">F0P94_10270</name>
</gene>
<comment type="similarity">
    <text evidence="2">Belongs to the ABC-4 integral membrane protein family. LolC/E subfamily.</text>
</comment>
<dbReference type="EMBL" id="VTWT01000005">
    <property type="protein sequence ID" value="KAA9333627.1"/>
    <property type="molecule type" value="Genomic_DNA"/>
</dbReference>
<evidence type="ECO:0000256" key="7">
    <source>
        <dbReference type="SAM" id="Phobius"/>
    </source>
</evidence>
<sequence>MNLAFQIAKTHLYAKPRQTIVAMLGVTFGIAMFITMVSLMTGLNNFTEELTMTSTPDIRIYNDVTEPRPSILEEAFPKESGLKVVHHPKPKNETPKLRNAFQMAELLRKDPMVLGAAPLLTSQVFYNYGPVQLNGNIAGVDIMEEDKLFDLRSKIITGRLEDLLTSSDGILMGSGLARKLNMRTGDRVVITTPEGFTMTLKIIGTFQFGLGTIDNTKAYANIATVQKILQKDQSYITDINIKLRDINQAKPKAVELQRLFGYKAEDWETANATFLTGSIIRNILTYSVSITLLVVAGFGIYNILNMTIHNKMKDIAILKATGFGAADVRNIFMIQSLVIGFFGSIFGLILGLFFSYLVSLAPFNGGDFISIDHLPVNFNLKFYVIGLIFGLSTTAIAGFLPSRGAGKIDPIEIIRGQ</sequence>
<dbReference type="Proteomes" id="UP000326570">
    <property type="component" value="Unassembled WGS sequence"/>
</dbReference>
<accession>A0A5N1IV32</accession>
<evidence type="ECO:0000313" key="10">
    <source>
        <dbReference type="EMBL" id="KAA9333627.1"/>
    </source>
</evidence>
<evidence type="ECO:0000256" key="2">
    <source>
        <dbReference type="ARBA" id="ARBA00005236"/>
    </source>
</evidence>
<protein>
    <submittedName>
        <fullName evidence="10">ABC transporter permease</fullName>
    </submittedName>
</protein>
<dbReference type="AlphaFoldDB" id="A0A5N1IV32"/>
<evidence type="ECO:0000256" key="3">
    <source>
        <dbReference type="ARBA" id="ARBA00022475"/>
    </source>
</evidence>
<dbReference type="InterPro" id="IPR003838">
    <property type="entry name" value="ABC3_permease_C"/>
</dbReference>
<dbReference type="RefSeq" id="WP_150903794.1">
    <property type="nucleotide sequence ID" value="NZ_VTWT01000005.1"/>
</dbReference>
<evidence type="ECO:0000256" key="4">
    <source>
        <dbReference type="ARBA" id="ARBA00022692"/>
    </source>
</evidence>
<keyword evidence="6 7" id="KW-0472">Membrane</keyword>
<evidence type="ECO:0000256" key="1">
    <source>
        <dbReference type="ARBA" id="ARBA00004651"/>
    </source>
</evidence>
<feature type="transmembrane region" description="Helical" evidence="7">
    <location>
        <begin position="380"/>
        <end position="400"/>
    </location>
</feature>
<keyword evidence="4 7" id="KW-0812">Transmembrane</keyword>
<dbReference type="Pfam" id="PF02687">
    <property type="entry name" value="FtsX"/>
    <property type="match status" value="1"/>
</dbReference>
<feature type="transmembrane region" description="Helical" evidence="7">
    <location>
        <begin position="20"/>
        <end position="43"/>
    </location>
</feature>
<keyword evidence="3" id="KW-1003">Cell membrane</keyword>
<dbReference type="PANTHER" id="PTHR30489">
    <property type="entry name" value="LIPOPROTEIN-RELEASING SYSTEM TRANSMEMBRANE PROTEIN LOLE"/>
    <property type="match status" value="1"/>
</dbReference>
<feature type="domain" description="ABC3 transporter permease C-terminal" evidence="8">
    <location>
        <begin position="287"/>
        <end position="410"/>
    </location>
</feature>